<organism evidence="1 2">
    <name type="scientific">Dorcoceras hygrometricum</name>
    <dbReference type="NCBI Taxonomy" id="472368"/>
    <lineage>
        <taxon>Eukaryota</taxon>
        <taxon>Viridiplantae</taxon>
        <taxon>Streptophyta</taxon>
        <taxon>Embryophyta</taxon>
        <taxon>Tracheophyta</taxon>
        <taxon>Spermatophyta</taxon>
        <taxon>Magnoliopsida</taxon>
        <taxon>eudicotyledons</taxon>
        <taxon>Gunneridae</taxon>
        <taxon>Pentapetalae</taxon>
        <taxon>asterids</taxon>
        <taxon>lamiids</taxon>
        <taxon>Lamiales</taxon>
        <taxon>Gesneriaceae</taxon>
        <taxon>Didymocarpoideae</taxon>
        <taxon>Trichosporeae</taxon>
        <taxon>Loxocarpinae</taxon>
        <taxon>Dorcoceras</taxon>
    </lineage>
</organism>
<gene>
    <name evidence="1" type="ORF">F511_12482</name>
</gene>
<protein>
    <submittedName>
        <fullName evidence="1">Mediator of RNA polymerase II transcription subunit 33A-like</fullName>
    </submittedName>
</protein>
<reference evidence="1 2" key="1">
    <citation type="journal article" date="2015" name="Proc. Natl. Acad. Sci. U.S.A.">
        <title>The resurrection genome of Boea hygrometrica: A blueprint for survival of dehydration.</title>
        <authorList>
            <person name="Xiao L."/>
            <person name="Yang G."/>
            <person name="Zhang L."/>
            <person name="Yang X."/>
            <person name="Zhao S."/>
            <person name="Ji Z."/>
            <person name="Zhou Q."/>
            <person name="Hu M."/>
            <person name="Wang Y."/>
            <person name="Chen M."/>
            <person name="Xu Y."/>
            <person name="Jin H."/>
            <person name="Xiao X."/>
            <person name="Hu G."/>
            <person name="Bao F."/>
            <person name="Hu Y."/>
            <person name="Wan P."/>
            <person name="Li L."/>
            <person name="Deng X."/>
            <person name="Kuang T."/>
            <person name="Xiang C."/>
            <person name="Zhu J.K."/>
            <person name="Oliver M.J."/>
            <person name="He Y."/>
        </authorList>
    </citation>
    <scope>NUCLEOTIDE SEQUENCE [LARGE SCALE GENOMIC DNA]</scope>
    <source>
        <strain evidence="2">cv. XS01</strain>
    </source>
</reference>
<dbReference type="Proteomes" id="UP000250235">
    <property type="component" value="Unassembled WGS sequence"/>
</dbReference>
<accession>A0A2Z7DIZ6</accession>
<sequence>MQNLLNGKNAHAEAFGIIQLVVPGFLTSIKRKSKSQGVQRHQYRQKQRLEATGIGDENYGEHVLVDGLDEVYEWIKRTSEHTMALDENNRVELAEGCYKGRRNKAEYDEQAGLEQVKAAGKRKLEDHLKQLARSRETSWPYDIYEKVDLTDISTSWKENNWEWSKAGNQTYSLEAVQEKERTEQAQLQTKRGADAELH</sequence>
<dbReference type="EMBL" id="KQ987177">
    <property type="protein sequence ID" value="KZV57993.1"/>
    <property type="molecule type" value="Genomic_DNA"/>
</dbReference>
<name>A0A2Z7DIZ6_9LAMI</name>
<dbReference type="AlphaFoldDB" id="A0A2Z7DIZ6"/>
<evidence type="ECO:0000313" key="1">
    <source>
        <dbReference type="EMBL" id="KZV57993.1"/>
    </source>
</evidence>
<evidence type="ECO:0000313" key="2">
    <source>
        <dbReference type="Proteomes" id="UP000250235"/>
    </source>
</evidence>
<keyword evidence="2" id="KW-1185">Reference proteome</keyword>
<proteinExistence type="predicted"/>